<evidence type="ECO:0000256" key="1">
    <source>
        <dbReference type="SAM" id="MobiDB-lite"/>
    </source>
</evidence>
<name>A0A3D9YP45_9HYPH</name>
<dbReference type="EMBL" id="QUMO01000006">
    <property type="protein sequence ID" value="REF83263.1"/>
    <property type="molecule type" value="Genomic_DNA"/>
</dbReference>
<dbReference type="Gene3D" id="1.10.10.60">
    <property type="entry name" value="Homeodomain-like"/>
    <property type="match status" value="1"/>
</dbReference>
<organism evidence="2 3">
    <name type="scientific">Methylovirgula ligni</name>
    <dbReference type="NCBI Taxonomy" id="569860"/>
    <lineage>
        <taxon>Bacteria</taxon>
        <taxon>Pseudomonadati</taxon>
        <taxon>Pseudomonadota</taxon>
        <taxon>Alphaproteobacteria</taxon>
        <taxon>Hyphomicrobiales</taxon>
        <taxon>Beijerinckiaceae</taxon>
        <taxon>Methylovirgula</taxon>
    </lineage>
</organism>
<dbReference type="RefSeq" id="WP_129396504.1">
    <property type="nucleotide sequence ID" value="NZ_CP025086.1"/>
</dbReference>
<evidence type="ECO:0000313" key="3">
    <source>
        <dbReference type="Proteomes" id="UP000256900"/>
    </source>
</evidence>
<reference evidence="2 3" key="1">
    <citation type="submission" date="2018-08" db="EMBL/GenBank/DDBJ databases">
        <title>Genomic Encyclopedia of Type Strains, Phase IV (KMG-IV): sequencing the most valuable type-strain genomes for metagenomic binning, comparative biology and taxonomic classification.</title>
        <authorList>
            <person name="Goeker M."/>
        </authorList>
    </citation>
    <scope>NUCLEOTIDE SEQUENCE [LARGE SCALE GENOMIC DNA]</scope>
    <source>
        <strain evidence="2 3">BW863</strain>
    </source>
</reference>
<accession>A0A3D9YP45</accession>
<comment type="caution">
    <text evidence="2">The sequence shown here is derived from an EMBL/GenBank/DDBJ whole genome shotgun (WGS) entry which is preliminary data.</text>
</comment>
<feature type="region of interest" description="Disordered" evidence="1">
    <location>
        <begin position="144"/>
        <end position="188"/>
    </location>
</feature>
<evidence type="ECO:0000313" key="2">
    <source>
        <dbReference type="EMBL" id="REF83263.1"/>
    </source>
</evidence>
<proteinExistence type="predicted"/>
<dbReference type="Proteomes" id="UP000256900">
    <property type="component" value="Unassembled WGS sequence"/>
</dbReference>
<sequence length="188" mass="20961">MRFKKFEPTDVQRDVIKRLVLEGVSQVKIAESLNIAKSTLQRYFPNELKSCERPEGRPRWEPTVADRETVTILICAGFKQDSIARRFGISVDTLQLYCADEISNGYDLRRQDAVIALYQKGVGTNAAPNSAAIKEFLRKVDTSPQPIQSSTVRKPMTPGKKEQAIAEAATGAQGTSWHDLLTPAERPN</sequence>
<protein>
    <submittedName>
        <fullName evidence="2">Uncharacterized protein</fullName>
    </submittedName>
</protein>
<keyword evidence="3" id="KW-1185">Reference proteome</keyword>
<gene>
    <name evidence="2" type="ORF">DES32_3179</name>
</gene>
<dbReference type="OrthoDB" id="8966809at2"/>
<dbReference type="AlphaFoldDB" id="A0A3D9YP45"/>